<dbReference type="GO" id="GO:0016020">
    <property type="term" value="C:membrane"/>
    <property type="evidence" value="ECO:0007669"/>
    <property type="project" value="UniProtKB-SubCell"/>
</dbReference>
<organism evidence="14 15">
    <name type="scientific">Petromyzon marinus</name>
    <name type="common">Sea lamprey</name>
    <dbReference type="NCBI Taxonomy" id="7757"/>
    <lineage>
        <taxon>Eukaryota</taxon>
        <taxon>Metazoa</taxon>
        <taxon>Chordata</taxon>
        <taxon>Craniata</taxon>
        <taxon>Vertebrata</taxon>
        <taxon>Cyclostomata</taxon>
        <taxon>Hyperoartia</taxon>
        <taxon>Petromyzontiformes</taxon>
        <taxon>Petromyzontidae</taxon>
        <taxon>Petromyzon</taxon>
    </lineage>
</organism>
<dbReference type="PROSITE" id="PS51257">
    <property type="entry name" value="PROKAR_LIPOPROTEIN"/>
    <property type="match status" value="1"/>
</dbReference>
<dbReference type="AlphaFoldDB" id="A0AAJ7XD68"/>
<dbReference type="PANTHER" id="PTHR23033">
    <property type="entry name" value="BETA1,3-GALACTOSYLTRANSFERASE"/>
    <property type="match status" value="1"/>
</dbReference>
<proteinExistence type="inferred from homology"/>
<evidence type="ECO:0000256" key="9">
    <source>
        <dbReference type="ARBA" id="ARBA00022968"/>
    </source>
</evidence>
<dbReference type="RefSeq" id="XP_032828923.1">
    <property type="nucleotide sequence ID" value="XM_032973032.1"/>
</dbReference>
<keyword evidence="8" id="KW-0547">Nucleotide-binding</keyword>
<evidence type="ECO:0000256" key="4">
    <source>
        <dbReference type="ARBA" id="ARBA00012557"/>
    </source>
</evidence>
<keyword evidence="10" id="KW-1133">Transmembrane helix</keyword>
<protein>
    <recommendedName>
        <fullName evidence="4">N-acetylgalactosaminide beta-1,3-galactosyltransferase</fullName>
        <ecNumber evidence="4">2.4.1.122</ecNumber>
    </recommendedName>
</protein>
<evidence type="ECO:0000256" key="8">
    <source>
        <dbReference type="ARBA" id="ARBA00022741"/>
    </source>
</evidence>
<evidence type="ECO:0000313" key="14">
    <source>
        <dbReference type="Proteomes" id="UP001318040"/>
    </source>
</evidence>
<evidence type="ECO:0000256" key="1">
    <source>
        <dbReference type="ARBA" id="ARBA00004606"/>
    </source>
</evidence>
<evidence type="ECO:0000259" key="13">
    <source>
        <dbReference type="Pfam" id="PF02434"/>
    </source>
</evidence>
<feature type="domain" description="Fringe-like glycosyltransferase" evidence="13">
    <location>
        <begin position="88"/>
        <end position="243"/>
    </location>
</feature>
<dbReference type="GO" id="GO:0016263">
    <property type="term" value="F:glycoprotein-N-acetylgalactosamine 3-beta-galactosyltransferase activity"/>
    <property type="evidence" value="ECO:0007669"/>
    <property type="project" value="UniProtKB-EC"/>
</dbReference>
<dbReference type="InterPro" id="IPR026050">
    <property type="entry name" value="C1GALT1/C1GALT1_chp1"/>
</dbReference>
<accession>A0AAJ7XD68</accession>
<evidence type="ECO:0000256" key="3">
    <source>
        <dbReference type="ARBA" id="ARBA00006462"/>
    </source>
</evidence>
<evidence type="ECO:0000256" key="11">
    <source>
        <dbReference type="ARBA" id="ARBA00023136"/>
    </source>
</evidence>
<keyword evidence="7" id="KW-0812">Transmembrane</keyword>
<keyword evidence="6" id="KW-0808">Transferase</keyword>
<gene>
    <name evidence="15" type="primary">LOC116953143</name>
</gene>
<comment type="similarity">
    <text evidence="3">Belongs to the glycosyltransferase 31 family. Beta3-Gal-T subfamily.</text>
</comment>
<evidence type="ECO:0000313" key="15">
    <source>
        <dbReference type="RefSeq" id="XP_032828923.1"/>
    </source>
</evidence>
<evidence type="ECO:0000256" key="10">
    <source>
        <dbReference type="ARBA" id="ARBA00022989"/>
    </source>
</evidence>
<evidence type="ECO:0000256" key="12">
    <source>
        <dbReference type="ARBA" id="ARBA00048842"/>
    </source>
</evidence>
<name>A0AAJ7XD68_PETMA</name>
<comment type="catalytic activity">
    <reaction evidence="12">
        <text>an N-acetyl-alpha-D-galactosaminyl derivative + UDP-alpha-D-galactose = a beta-D-galactosyl-(1-&gt;3)-N-acetyl-alpha-D-galactosaminyl derivative + UDP + H(+)</text>
        <dbReference type="Rhea" id="RHEA:15621"/>
        <dbReference type="ChEBI" id="CHEBI:15378"/>
        <dbReference type="ChEBI" id="CHEBI:28257"/>
        <dbReference type="ChEBI" id="CHEBI:58223"/>
        <dbReference type="ChEBI" id="CHEBI:66914"/>
        <dbReference type="ChEBI" id="CHEBI:133470"/>
        <dbReference type="EC" id="2.4.1.122"/>
    </reaction>
</comment>
<dbReference type="InterPro" id="IPR003378">
    <property type="entry name" value="Fringe-like_glycosylTrfase"/>
</dbReference>
<dbReference type="EC" id="2.4.1.122" evidence="4"/>
<dbReference type="Gene3D" id="3.90.550.50">
    <property type="match status" value="1"/>
</dbReference>
<dbReference type="GO" id="GO:0000166">
    <property type="term" value="F:nucleotide binding"/>
    <property type="evidence" value="ECO:0007669"/>
    <property type="project" value="UniProtKB-KW"/>
</dbReference>
<keyword evidence="5" id="KW-0328">Glycosyltransferase</keyword>
<evidence type="ECO:0000256" key="6">
    <source>
        <dbReference type="ARBA" id="ARBA00022679"/>
    </source>
</evidence>
<sequence length="333" mass="38340">MCARDARRRSWLLLALGWLGGFSCCYFFSVHTKTWRHAPADGRRGGPLGHSLEASSRYGLDNSTAEALSKRVRLLCWVMVDPKSAPEKIPHIKASWAKRCDVALFMSSQADDVYGTIGLRTEDTAGGNQYYRTIDAFKYVHRHHLRDVDWVLKAEDDTFIVVENLKLLLSNYSAEQPIFFGRRFKYFVKQGYMSGGSGYVLSRRAVSKLVEAVEMKACDDEAKAEDVGIAACLEKIGVVAGESRDLLEREAFHGVFPEQLLTYEQVGQPFWYRDYSYHPLKLGPDCCSDFSISFHFMAPEWMYAFEYFAYHLRPYGYQHRPTPIRRDYLWDSY</sequence>
<keyword evidence="9" id="KW-0735">Signal-anchor</keyword>
<comment type="subcellular location">
    <subcellularLocation>
        <location evidence="1">Membrane</location>
        <topology evidence="1">Single-pass type II membrane protein</topology>
    </subcellularLocation>
</comment>
<dbReference type="KEGG" id="pmrn:116953143"/>
<dbReference type="Pfam" id="PF02434">
    <property type="entry name" value="Fringe"/>
    <property type="match status" value="1"/>
</dbReference>
<reference evidence="15" key="1">
    <citation type="submission" date="2025-08" db="UniProtKB">
        <authorList>
            <consortium name="RefSeq"/>
        </authorList>
    </citation>
    <scope>IDENTIFICATION</scope>
    <source>
        <tissue evidence="15">Sperm</tissue>
    </source>
</reference>
<dbReference type="PANTHER" id="PTHR23033:SF9">
    <property type="entry name" value="GLYCOPROTEIN-N-ACETYLGALACTOSAMINE 3-BETA-GALACTOSYLTRANSFERASE 1-A"/>
    <property type="match status" value="1"/>
</dbReference>
<evidence type="ECO:0000256" key="2">
    <source>
        <dbReference type="ARBA" id="ARBA00004922"/>
    </source>
</evidence>
<comment type="pathway">
    <text evidence="2">Protein modification; protein glycosylation.</text>
</comment>
<keyword evidence="14" id="KW-1185">Reference proteome</keyword>
<dbReference type="Proteomes" id="UP001318040">
    <property type="component" value="Chromosome 50"/>
</dbReference>
<keyword evidence="11" id="KW-0472">Membrane</keyword>
<evidence type="ECO:0000256" key="5">
    <source>
        <dbReference type="ARBA" id="ARBA00022676"/>
    </source>
</evidence>
<evidence type="ECO:0000256" key="7">
    <source>
        <dbReference type="ARBA" id="ARBA00022692"/>
    </source>
</evidence>